<gene>
    <name evidence="3" type="ORF">Tco_0877453</name>
</gene>
<accession>A0ABQ5BY65</accession>
<name>A0ABQ5BY65_9ASTR</name>
<dbReference type="PANTHER" id="PTHR36617:SF5">
    <property type="entry name" value="OS05G0421675 PROTEIN"/>
    <property type="match status" value="1"/>
</dbReference>
<organism evidence="3 4">
    <name type="scientific">Tanacetum coccineum</name>
    <dbReference type="NCBI Taxonomy" id="301880"/>
    <lineage>
        <taxon>Eukaryota</taxon>
        <taxon>Viridiplantae</taxon>
        <taxon>Streptophyta</taxon>
        <taxon>Embryophyta</taxon>
        <taxon>Tracheophyta</taxon>
        <taxon>Spermatophyta</taxon>
        <taxon>Magnoliopsida</taxon>
        <taxon>eudicotyledons</taxon>
        <taxon>Gunneridae</taxon>
        <taxon>Pentapetalae</taxon>
        <taxon>asterids</taxon>
        <taxon>campanulids</taxon>
        <taxon>Asterales</taxon>
        <taxon>Asteraceae</taxon>
        <taxon>Asteroideae</taxon>
        <taxon>Anthemideae</taxon>
        <taxon>Anthemidinae</taxon>
        <taxon>Tanacetum</taxon>
    </lineage>
</organism>
<evidence type="ECO:0000313" key="3">
    <source>
        <dbReference type="EMBL" id="GJT18747.1"/>
    </source>
</evidence>
<sequence>MFSHIKTSDCEVLSMIDDALTTITTSKRSTKYDKKDTVLDDFVKDKESDVVKDNVQDYVFGAILPRMKHRWLLRFPVMICGVSGEVEKILVDDTASLEKEFSGEEIVDAIRSCGGINPRVRMASTSKVSGLRVNYNKSKLYGVGVIDSVLRDMARWMRCGVGDFPFTYLGLLIGNNMRRVGAWNSDIVMVEVDLEGLGLDFSSSFVGEVGNGRDIRFWTDRWVDEVRLCDRFPRLYHLDRQKEGMMAEKGNWVKGAWCWEWEWVRDLRGRVYKEFEDFQILIQNMVIMFDCRDRWRWTLHKNEDFIVKELKKLMEENILDVNNGGDATIWNKWVPKKVNIFVWRALKGRLSVREELDKRGIDLDSILCPSCGTLWNIAVLKCGQLLFVWFWRKIQIQVCLFGSANSMAVLLFAIESVVIGSSLFLVLCPYSDCFYLVKDDMIYYVLHKYGSNWQVHNAIADDILDDLLRREWEKQQCVKYDKRNVIEMKILELLEQRIEKVEKHLNKEKHIMVINKGKEKMVMERATSDESSDQNPFQATSDESSDHNPFQATSDESSDHNPFQVSSDDTLKSSSKDTCSSDSTWE</sequence>
<dbReference type="Proteomes" id="UP001151760">
    <property type="component" value="Unassembled WGS sequence"/>
</dbReference>
<keyword evidence="3" id="KW-0695">RNA-directed DNA polymerase</keyword>
<evidence type="ECO:0000256" key="1">
    <source>
        <dbReference type="SAM" id="MobiDB-lite"/>
    </source>
</evidence>
<comment type="caution">
    <text evidence="3">The sequence shown here is derived from an EMBL/GenBank/DDBJ whole genome shotgun (WGS) entry which is preliminary data.</text>
</comment>
<evidence type="ECO:0000259" key="2">
    <source>
        <dbReference type="Pfam" id="PF13966"/>
    </source>
</evidence>
<dbReference type="InterPro" id="IPR026960">
    <property type="entry name" value="RVT-Znf"/>
</dbReference>
<reference evidence="3" key="2">
    <citation type="submission" date="2022-01" db="EMBL/GenBank/DDBJ databases">
        <authorList>
            <person name="Yamashiro T."/>
            <person name="Shiraishi A."/>
            <person name="Satake H."/>
            <person name="Nakayama K."/>
        </authorList>
    </citation>
    <scope>NUCLEOTIDE SEQUENCE</scope>
</reference>
<dbReference type="Pfam" id="PF13966">
    <property type="entry name" value="zf-RVT"/>
    <property type="match status" value="1"/>
</dbReference>
<feature type="domain" description="Reverse transcriptase zinc-binding" evidence="2">
    <location>
        <begin position="326"/>
        <end position="373"/>
    </location>
</feature>
<protein>
    <submittedName>
        <fullName evidence="3">Reverse transcriptase domain, reverse transcriptase zinc-binding domain protein</fullName>
    </submittedName>
</protein>
<dbReference type="GO" id="GO:0003964">
    <property type="term" value="F:RNA-directed DNA polymerase activity"/>
    <property type="evidence" value="ECO:0007669"/>
    <property type="project" value="UniProtKB-KW"/>
</dbReference>
<reference evidence="3" key="1">
    <citation type="journal article" date="2022" name="Int. J. Mol. Sci.">
        <title>Draft Genome of Tanacetum Coccineum: Genomic Comparison of Closely Related Tanacetum-Family Plants.</title>
        <authorList>
            <person name="Yamashiro T."/>
            <person name="Shiraishi A."/>
            <person name="Nakayama K."/>
            <person name="Satake H."/>
        </authorList>
    </citation>
    <scope>NUCLEOTIDE SEQUENCE</scope>
</reference>
<feature type="compositionally biased region" description="Polar residues" evidence="1">
    <location>
        <begin position="533"/>
        <end position="565"/>
    </location>
</feature>
<keyword evidence="3" id="KW-0548">Nucleotidyltransferase</keyword>
<keyword evidence="3" id="KW-0808">Transferase</keyword>
<keyword evidence="4" id="KW-1185">Reference proteome</keyword>
<dbReference type="PANTHER" id="PTHR36617">
    <property type="entry name" value="PROTEIN, PUTATIVE-RELATED"/>
    <property type="match status" value="1"/>
</dbReference>
<feature type="compositionally biased region" description="Low complexity" evidence="1">
    <location>
        <begin position="576"/>
        <end position="586"/>
    </location>
</feature>
<feature type="region of interest" description="Disordered" evidence="1">
    <location>
        <begin position="523"/>
        <end position="586"/>
    </location>
</feature>
<evidence type="ECO:0000313" key="4">
    <source>
        <dbReference type="Proteomes" id="UP001151760"/>
    </source>
</evidence>
<dbReference type="EMBL" id="BQNB010013663">
    <property type="protein sequence ID" value="GJT18747.1"/>
    <property type="molecule type" value="Genomic_DNA"/>
</dbReference>
<proteinExistence type="predicted"/>